<feature type="region of interest" description="Disordered" evidence="1">
    <location>
        <begin position="594"/>
        <end position="640"/>
    </location>
</feature>
<feature type="compositionally biased region" description="Basic residues" evidence="1">
    <location>
        <begin position="596"/>
        <end position="608"/>
    </location>
</feature>
<dbReference type="EMBL" id="JAAABM010000012">
    <property type="protein sequence ID" value="KAF7673587.1"/>
    <property type="molecule type" value="Genomic_DNA"/>
</dbReference>
<feature type="region of interest" description="Disordered" evidence="1">
    <location>
        <begin position="196"/>
        <end position="219"/>
    </location>
</feature>
<name>A0A8H7EDF9_9PLEO</name>
<dbReference type="GeneID" id="62206427"/>
<sequence length="640" mass="70696">IASGSAAFHVNARLNAAGDAPKHTTTPHTTTINCRVALMARLSTPATKSKTPKPSASNNGQHAPCPAHEAALRTLPRQELHRPTKQASYELANHAKAYLEGGQYASGYDFLHSLLAAGTSISTPAKPYIGFLAPPAYIAFASSTVVDPKFTTKAQSQDAVKGSNAALRYLQCVRTTIDGPAYPTIKKAFTFPDERNRRRAPAKRTDASSSPEPAGDIERIAGEAANQKSLWYRADDFWHIVGWSFNCAIIHKKRWSRWKLWLANMLDFLEADWHVCVKQSKLLDGTIDSAALQQSLVWHYIVGHEGASMSRSRRRRMVKAILATATSESLKEYPEIWDKETVELRRKKGECQPVRDIDFETGELADYGSDEDMQDAPEDSDSESTDGIVVDTSGQAARNTREAIEHLGGQDAIELRQRLIALLVRVAEALPAHFTPLFDLCDTILEDFNALPTVIFQVLLSTMTLPHKIRLAFTVNLLHPLITGKPPNYFIRQPTQEDFEEILLPLRGTTKSFAANAKVSLILEQVVLRTMEQQLLKPTDALREAMESGIDARNKVFGTGKGKRGNAEEENIAKKLLHTSSERLLGLLEVLEMQHGKKPRPMQGNKRRGGGERDLMVSFGSNLSSLSSPPSSTENDTDAE</sequence>
<dbReference type="Proteomes" id="UP000596902">
    <property type="component" value="Unassembled WGS sequence"/>
</dbReference>
<reference evidence="2" key="2">
    <citation type="submission" date="2020-08" db="EMBL/GenBank/DDBJ databases">
        <title>Draft Genome Sequence of Cumin Blight Pathogen Alternaria burnsii.</title>
        <authorList>
            <person name="Feng Z."/>
        </authorList>
    </citation>
    <scope>NUCLEOTIDE SEQUENCE</scope>
    <source>
        <strain evidence="2">CBS107.38</strain>
    </source>
</reference>
<reference evidence="2" key="1">
    <citation type="submission" date="2020-01" db="EMBL/GenBank/DDBJ databases">
        <authorList>
            <person name="Feng Z.H.Z."/>
        </authorList>
    </citation>
    <scope>NUCLEOTIDE SEQUENCE</scope>
    <source>
        <strain evidence="2">CBS107.38</strain>
    </source>
</reference>
<feature type="compositionally biased region" description="Acidic residues" evidence="1">
    <location>
        <begin position="366"/>
        <end position="384"/>
    </location>
</feature>
<feature type="region of interest" description="Disordered" evidence="1">
    <location>
        <begin position="366"/>
        <end position="388"/>
    </location>
</feature>
<keyword evidence="3" id="KW-1185">Reference proteome</keyword>
<feature type="compositionally biased region" description="Polar residues" evidence="1">
    <location>
        <begin position="44"/>
        <end position="61"/>
    </location>
</feature>
<organism evidence="2 3">
    <name type="scientific">Alternaria burnsii</name>
    <dbReference type="NCBI Taxonomy" id="1187904"/>
    <lineage>
        <taxon>Eukaryota</taxon>
        <taxon>Fungi</taxon>
        <taxon>Dikarya</taxon>
        <taxon>Ascomycota</taxon>
        <taxon>Pezizomycotina</taxon>
        <taxon>Dothideomycetes</taxon>
        <taxon>Pleosporomycetidae</taxon>
        <taxon>Pleosporales</taxon>
        <taxon>Pleosporineae</taxon>
        <taxon>Pleosporaceae</taxon>
        <taxon>Alternaria</taxon>
        <taxon>Alternaria sect. Alternaria</taxon>
    </lineage>
</organism>
<feature type="non-terminal residue" evidence="2">
    <location>
        <position position="1"/>
    </location>
</feature>
<evidence type="ECO:0000313" key="3">
    <source>
        <dbReference type="Proteomes" id="UP000596902"/>
    </source>
</evidence>
<accession>A0A8H7EDF9</accession>
<evidence type="ECO:0000313" key="2">
    <source>
        <dbReference type="EMBL" id="KAF7673587.1"/>
    </source>
</evidence>
<feature type="compositionally biased region" description="Low complexity" evidence="1">
    <location>
        <begin position="621"/>
        <end position="632"/>
    </location>
</feature>
<proteinExistence type="predicted"/>
<dbReference type="AlphaFoldDB" id="A0A8H7EDF9"/>
<evidence type="ECO:0000256" key="1">
    <source>
        <dbReference type="SAM" id="MobiDB-lite"/>
    </source>
</evidence>
<feature type="region of interest" description="Disordered" evidence="1">
    <location>
        <begin position="44"/>
        <end position="65"/>
    </location>
</feature>
<gene>
    <name evidence="2" type="ORF">GT037_008202</name>
</gene>
<dbReference type="RefSeq" id="XP_038783914.1">
    <property type="nucleotide sequence ID" value="XM_038933249.1"/>
</dbReference>
<comment type="caution">
    <text evidence="2">The sequence shown here is derived from an EMBL/GenBank/DDBJ whole genome shotgun (WGS) entry which is preliminary data.</text>
</comment>
<protein>
    <submittedName>
        <fullName evidence="2">Uncharacterized protein</fullName>
    </submittedName>
</protein>